<organism evidence="4">
    <name type="scientific">Cladocopium goreaui</name>
    <dbReference type="NCBI Taxonomy" id="2562237"/>
    <lineage>
        <taxon>Eukaryota</taxon>
        <taxon>Sar</taxon>
        <taxon>Alveolata</taxon>
        <taxon>Dinophyceae</taxon>
        <taxon>Suessiales</taxon>
        <taxon>Symbiodiniaceae</taxon>
        <taxon>Cladocopium</taxon>
    </lineage>
</organism>
<dbReference type="EMBL" id="CAMXCT030002569">
    <property type="protein sequence ID" value="CAL4786335.1"/>
    <property type="molecule type" value="Genomic_DNA"/>
</dbReference>
<dbReference type="PANTHER" id="PTHR45982:SF1">
    <property type="entry name" value="REGULATOR OF CHROMOSOME CONDENSATION"/>
    <property type="match status" value="1"/>
</dbReference>
<proteinExistence type="predicted"/>
<reference evidence="5" key="2">
    <citation type="submission" date="2024-04" db="EMBL/GenBank/DDBJ databases">
        <authorList>
            <person name="Chen Y."/>
            <person name="Shah S."/>
            <person name="Dougan E. K."/>
            <person name="Thang M."/>
            <person name="Chan C."/>
        </authorList>
    </citation>
    <scope>NUCLEOTIDE SEQUENCE [LARGE SCALE GENOMIC DNA]</scope>
</reference>
<dbReference type="EMBL" id="CAMXCT020002569">
    <property type="protein sequence ID" value="CAL1152398.1"/>
    <property type="molecule type" value="Genomic_DNA"/>
</dbReference>
<feature type="region of interest" description="Disordered" evidence="2">
    <location>
        <begin position="418"/>
        <end position="439"/>
    </location>
</feature>
<feature type="domain" description="Cyclic nucleotide-binding" evidence="3">
    <location>
        <begin position="628"/>
        <end position="685"/>
    </location>
</feature>
<dbReference type="InterPro" id="IPR014710">
    <property type="entry name" value="RmlC-like_jellyroll"/>
</dbReference>
<feature type="compositionally biased region" description="Basic and acidic residues" evidence="2">
    <location>
        <begin position="523"/>
        <end position="535"/>
    </location>
</feature>
<feature type="repeat" description="RCC1" evidence="1">
    <location>
        <begin position="60"/>
        <end position="100"/>
    </location>
</feature>
<dbReference type="Gene3D" id="2.60.120.10">
    <property type="entry name" value="Jelly Rolls"/>
    <property type="match status" value="1"/>
</dbReference>
<dbReference type="PROSITE" id="PS50042">
    <property type="entry name" value="CNMP_BINDING_3"/>
    <property type="match status" value="1"/>
</dbReference>
<feature type="repeat" description="RCC1" evidence="1">
    <location>
        <begin position="1225"/>
        <end position="1265"/>
    </location>
</feature>
<sequence length="1854" mass="200958">MRYIQVSAGERHTVLLRSDGKAFLCGFGFAPKDVQPLDMGQTFIQVSAGRSHIVLLRSDGNVVAFAGNDCGQRNIPSLDEGMSYTQVSAGGYHTVLLRSDGHASACGLNNDGQCTIPPLVEAMSYTQVTAGRNHTVLLRSDGCAVACGDNEHGQCDIPSLHEGLSYIQVSAGWFHTVLLRSDGSAVACGRNFSDPAGRNFSDETNIPLPEPGTRYICDRKPLGRDVVLQLDLSSMGAADAVDVLELTCSSLAGQEVSRLKVSGSDSLLKIHERIACELKTDLLCLRAVLRSGQLLASLYRANPETTVVEPPSIPGAVPDPEASPLERGRSTGLSSGFSKVPVLQRSDSRLSKAMLAADLPRDKAIAPQLERSGTGLSSKFSKVPQSLDFTKGKGLYCQSLVVVLLIFRIPELVPAKCEEKGGDPTIDKSGEDGRDDVPGQRRTNIFKVKGLKRWGLFRQQETVDVGIMSSPWMSNCEAKPPLQRDGGNKAIKAPRATSKVPYLERSGTGLSKVSKASSAKKARFLEEMSPVHKELSNSQDPETENISTEDSEESDSEKSSSDGPKPPAPPKKVAPVTHAADRSQGEPSDLMKLALLQQYKVEFLERVRLQRREVSVPAATGILREVAFFKEFDDVLSGTIFHLAKLALLQDAEEGEVLFRQGDDPKDCYVVTRGSVGVYIRKEEQRSPREFDEEHLQVTLVKKAPRCQLPCFRRQEARGGESYPKSLGIEQLAHELVACLRLNTYCDSSDLGTRVVSLQRGAAFGERAASIRCESKCTFLVIRRNAFQKWFSESISADVYRKRLFFISKIPGFANETLRSGLVPAELSGSEYEPKVAAFNEQHQRQFEPARRWEENHRMSFSSHRDLLLGDVLGDDHDAPGGDISHADVRPAMVCASQYHTVLLRSDGQAVACGSKHDGKCDIPRLNHGESYIQVSAGAGHTVLLRNDGWVVACGKSDDGQCSIPPLAEGMTYTQVSANLYQTVLLRSDGRAVACGQNDSGQCDFPPLNQGMSYTQASAGGFHTVLLRQDGHVVACGDNVFGQCSIPLVEEEISYTQVSAGLSHTVLLRSDGAAVAFGSNRHGQCNIPPLEEGTSYTQVSAGATHTVLLRSDGRAVASGSNSHGQCNIPPVEAYVQVSAGANHTVLLTIDGRAVACGLNSDDQCNIPDLKEGMSYTQVSAWATHTVLFRSDGRAVSCGRDARVEGRSDTRKSTGGGHAVLVQSDGNVVAKGMNQHGQCSIPPLEEGMSYAQASAGGFHTVLLRQDGNAVACGDNEHGQCNIPALKNGMSYIQVSGGSAHTVLLRSDGCAVAVGRNQYGQCNIPPLGENMSYIQVYAGGFHSVFLRSDGVAVASGWNHHGQCDIPTIKKRGCVYVADPARPRGKDLILQVEFAFKDLVGVTWICSNLAGAEKLRFEALASDLASDIHSCIASDLNVSLQDLQLVLPDGQLLLSIYAANPKATVRMVVPKDLAPWWQVILKEGVVEDPVIYIVRSGHLDILRRSMRPHSASRKRASSYIVLPVQAARHTMIEIVDGQWSTPALHGTQGGTIRQEEFSLKVSSKAGSSLKALTMVCSVFVAREDDLEALPERVMKPLLAHIRQALRPLLCYSGAYQCLDQLILEDTKEAYADGTRRVILDRTHLKAESTTGLRACSFTLSSVGQAKLTRRMGGWTDGEAGPNKLWLEPGETGDVPPVGGALLLRHARLAKHRSSHHSDVHGWLSHDWSSAEMQLMILAVPRKFEDTHICVRNSLSLNVMTESSRLSRRAGNFSQKFISSDILFIAGVGAPSMHGSYGHQQGNSTAQNNICNDTGTQMATSIQELLRIQRHQMSAVLKKRQLGPRCNSQQIQHGLPTR</sequence>
<dbReference type="GO" id="GO:0005737">
    <property type="term" value="C:cytoplasm"/>
    <property type="evidence" value="ECO:0007669"/>
    <property type="project" value="TreeGrafter"/>
</dbReference>
<dbReference type="InterPro" id="IPR009091">
    <property type="entry name" value="RCC1/BLIP-II"/>
</dbReference>
<dbReference type="PROSITE" id="PS50012">
    <property type="entry name" value="RCC1_3"/>
    <property type="match status" value="6"/>
</dbReference>
<dbReference type="SUPFAM" id="SSF50985">
    <property type="entry name" value="RCC1/BLIP-II"/>
    <property type="match status" value="3"/>
</dbReference>
<dbReference type="SUPFAM" id="SSF51206">
    <property type="entry name" value="cAMP-binding domain-like"/>
    <property type="match status" value="1"/>
</dbReference>
<evidence type="ECO:0000256" key="2">
    <source>
        <dbReference type="SAM" id="MobiDB-lite"/>
    </source>
</evidence>
<dbReference type="PANTHER" id="PTHR45982">
    <property type="entry name" value="REGULATOR OF CHROMOSOME CONDENSATION"/>
    <property type="match status" value="1"/>
</dbReference>
<reference evidence="4" key="1">
    <citation type="submission" date="2022-10" db="EMBL/GenBank/DDBJ databases">
        <authorList>
            <person name="Chen Y."/>
            <person name="Dougan E. K."/>
            <person name="Chan C."/>
            <person name="Rhodes N."/>
            <person name="Thang M."/>
        </authorList>
    </citation>
    <scope>NUCLEOTIDE SEQUENCE</scope>
</reference>
<evidence type="ECO:0000313" key="5">
    <source>
        <dbReference type="EMBL" id="CAL1152398.1"/>
    </source>
</evidence>
<dbReference type="InterPro" id="IPR051553">
    <property type="entry name" value="Ran_GTPase-activating"/>
</dbReference>
<feature type="repeat" description="RCC1" evidence="1">
    <location>
        <begin position="1113"/>
        <end position="1150"/>
    </location>
</feature>
<evidence type="ECO:0000259" key="3">
    <source>
        <dbReference type="PROSITE" id="PS50042"/>
    </source>
</evidence>
<evidence type="ECO:0000313" key="7">
    <source>
        <dbReference type="Proteomes" id="UP001152797"/>
    </source>
</evidence>
<evidence type="ECO:0000313" key="6">
    <source>
        <dbReference type="EMBL" id="CAL4786335.1"/>
    </source>
</evidence>
<feature type="region of interest" description="Disordered" evidence="2">
    <location>
        <begin position="309"/>
        <end position="337"/>
    </location>
</feature>
<dbReference type="OrthoDB" id="61110at2759"/>
<feature type="repeat" description="RCC1" evidence="1">
    <location>
        <begin position="1266"/>
        <end position="1306"/>
    </location>
</feature>
<dbReference type="InterPro" id="IPR000408">
    <property type="entry name" value="Reg_chr_condens"/>
</dbReference>
<dbReference type="Pfam" id="PF13540">
    <property type="entry name" value="RCC1_2"/>
    <property type="match status" value="12"/>
</dbReference>
<accession>A0A9P1CY38</accession>
<gene>
    <name evidence="4" type="ORF">C1SCF055_LOCUS25274</name>
</gene>
<comment type="caution">
    <text evidence="4">The sequence shown here is derived from an EMBL/GenBank/DDBJ whole genome shotgun (WGS) entry which is preliminary data.</text>
</comment>
<dbReference type="PROSITE" id="PS00626">
    <property type="entry name" value="RCC1_2"/>
    <property type="match status" value="7"/>
</dbReference>
<keyword evidence="7" id="KW-1185">Reference proteome</keyword>
<feature type="compositionally biased region" description="Acidic residues" evidence="2">
    <location>
        <begin position="541"/>
        <end position="555"/>
    </location>
</feature>
<dbReference type="PRINTS" id="PR00633">
    <property type="entry name" value="RCCNDNSATION"/>
</dbReference>
<dbReference type="InterPro" id="IPR000595">
    <property type="entry name" value="cNMP-bd_dom"/>
</dbReference>
<protein>
    <submittedName>
        <fullName evidence="6">RCC1 repeat-containing protein</fullName>
    </submittedName>
</protein>
<dbReference type="Gene3D" id="2.130.10.30">
    <property type="entry name" value="Regulator of chromosome condensation 1/beta-lactamase-inhibitor protein II"/>
    <property type="match status" value="4"/>
</dbReference>
<dbReference type="Proteomes" id="UP001152797">
    <property type="component" value="Unassembled WGS sequence"/>
</dbReference>
<dbReference type="EMBL" id="CAMXCT010002569">
    <property type="protein sequence ID" value="CAI3999023.1"/>
    <property type="molecule type" value="Genomic_DNA"/>
</dbReference>
<dbReference type="GO" id="GO:0005085">
    <property type="term" value="F:guanyl-nucleotide exchange factor activity"/>
    <property type="evidence" value="ECO:0007669"/>
    <property type="project" value="TreeGrafter"/>
</dbReference>
<evidence type="ECO:0000313" key="4">
    <source>
        <dbReference type="EMBL" id="CAI3999023.1"/>
    </source>
</evidence>
<dbReference type="InterPro" id="IPR018490">
    <property type="entry name" value="cNMP-bd_dom_sf"/>
</dbReference>
<name>A0A9P1CY38_9DINO</name>
<feature type="repeat" description="RCC1" evidence="1">
    <location>
        <begin position="1072"/>
        <end position="1112"/>
    </location>
</feature>
<feature type="repeat" description="RCC1" evidence="1">
    <location>
        <begin position="101"/>
        <end position="141"/>
    </location>
</feature>
<feature type="region of interest" description="Disordered" evidence="2">
    <location>
        <begin position="474"/>
        <end position="586"/>
    </location>
</feature>
<dbReference type="CDD" id="cd00038">
    <property type="entry name" value="CAP_ED"/>
    <property type="match status" value="1"/>
</dbReference>
<evidence type="ECO:0000256" key="1">
    <source>
        <dbReference type="PROSITE-ProRule" id="PRU00235"/>
    </source>
</evidence>